<dbReference type="Gene3D" id="3.90.1150.10">
    <property type="entry name" value="Aspartate Aminotransferase, domain 1"/>
    <property type="match status" value="1"/>
</dbReference>
<evidence type="ECO:0000313" key="8">
    <source>
        <dbReference type="EMBL" id="NVN29073.1"/>
    </source>
</evidence>
<dbReference type="AlphaFoldDB" id="A0A839V0P6"/>
<evidence type="ECO:0000313" key="7">
    <source>
        <dbReference type="EMBL" id="MBB3174243.1"/>
    </source>
</evidence>
<dbReference type="PANTHER" id="PTHR43643">
    <property type="entry name" value="HISTIDINOL-PHOSPHATE AMINOTRANSFERASE 2"/>
    <property type="match status" value="1"/>
</dbReference>
<protein>
    <submittedName>
        <fullName evidence="7 8">Histidinol-phosphate aminotransferase</fullName>
        <ecNumber evidence="7">2.6.1.9</ecNumber>
    </submittedName>
</protein>
<dbReference type="GO" id="GO:0030170">
    <property type="term" value="F:pyridoxal phosphate binding"/>
    <property type="evidence" value="ECO:0007669"/>
    <property type="project" value="InterPro"/>
</dbReference>
<dbReference type="InterPro" id="IPR015424">
    <property type="entry name" value="PyrdxlP-dep_Trfase"/>
</dbReference>
<evidence type="ECO:0000256" key="5">
    <source>
        <dbReference type="ARBA" id="ARBA00029440"/>
    </source>
</evidence>
<evidence type="ECO:0000259" key="6">
    <source>
        <dbReference type="Pfam" id="PF00155"/>
    </source>
</evidence>
<reference evidence="7 9" key="2">
    <citation type="submission" date="2020-08" db="EMBL/GenBank/DDBJ databases">
        <title>Genomic Encyclopedia of Type Strains, Phase III (KMG-III): the genomes of soil and plant-associated and newly described type strains.</title>
        <authorList>
            <person name="Whitman W."/>
        </authorList>
    </citation>
    <scope>NUCLEOTIDE SEQUENCE [LARGE SCALE GENOMIC DNA]</scope>
    <source>
        <strain evidence="7 9">CECT 8088</strain>
    </source>
</reference>
<evidence type="ECO:0000256" key="3">
    <source>
        <dbReference type="ARBA" id="ARBA00022679"/>
    </source>
</evidence>
<gene>
    <name evidence="7" type="ORF">FHR90_002079</name>
    <name evidence="8" type="ORF">HUK83_01770</name>
</gene>
<dbReference type="InterPro" id="IPR015422">
    <property type="entry name" value="PyrdxlP-dep_Trfase_small"/>
</dbReference>
<organism evidence="7 9">
    <name type="scientific">Endobacter medicaginis</name>
    <dbReference type="NCBI Taxonomy" id="1181271"/>
    <lineage>
        <taxon>Bacteria</taxon>
        <taxon>Pseudomonadati</taxon>
        <taxon>Pseudomonadota</taxon>
        <taxon>Alphaproteobacteria</taxon>
        <taxon>Acetobacterales</taxon>
        <taxon>Acetobacteraceae</taxon>
        <taxon>Endobacter</taxon>
    </lineage>
</organism>
<comment type="pathway">
    <text evidence="5">Amino-acid biosynthesis.</text>
</comment>
<dbReference type="Gene3D" id="3.40.640.10">
    <property type="entry name" value="Type I PLP-dependent aspartate aminotransferase-like (Major domain)"/>
    <property type="match status" value="1"/>
</dbReference>
<dbReference type="InterPro" id="IPR050106">
    <property type="entry name" value="HistidinolP_aminotransfase"/>
</dbReference>
<dbReference type="RefSeq" id="WP_176621803.1">
    <property type="nucleotide sequence ID" value="NZ_JABXXQ010000011.1"/>
</dbReference>
<evidence type="ECO:0000256" key="2">
    <source>
        <dbReference type="ARBA" id="ARBA00022576"/>
    </source>
</evidence>
<dbReference type="CDD" id="cd00609">
    <property type="entry name" value="AAT_like"/>
    <property type="match status" value="1"/>
</dbReference>
<evidence type="ECO:0000313" key="10">
    <source>
        <dbReference type="Proteomes" id="UP000565205"/>
    </source>
</evidence>
<comment type="similarity">
    <text evidence="1">Belongs to the class-II pyridoxal-phosphate-dependent aminotransferase family. Histidinol-phosphate aminotransferase subfamily.</text>
</comment>
<dbReference type="InterPro" id="IPR006311">
    <property type="entry name" value="TAT_signal"/>
</dbReference>
<evidence type="ECO:0000256" key="1">
    <source>
        <dbReference type="ARBA" id="ARBA00007970"/>
    </source>
</evidence>
<dbReference type="Proteomes" id="UP000557688">
    <property type="component" value="Unassembled WGS sequence"/>
</dbReference>
<keyword evidence="9" id="KW-1185">Reference proteome</keyword>
<name>A0A839V0P6_9PROT</name>
<keyword evidence="4" id="KW-0663">Pyridoxal phosphate</keyword>
<dbReference type="PROSITE" id="PS51318">
    <property type="entry name" value="TAT"/>
    <property type="match status" value="1"/>
</dbReference>
<proteinExistence type="inferred from homology"/>
<keyword evidence="2 7" id="KW-0032">Aminotransferase</keyword>
<sequence length="359" mass="38235">MGLTRRHLLAAGATATFATPVGRALAKPARLSLNENPFGPSPKVLAALRSQLPLVGRYGDDAPVQALLDRIAAMENLPREQIVLGEILGPLGVFLAARPPAGGRFVLSVPGYPLVADAAAPEGGVAIGVPLNAKLGNDLPALSRAVIGDTRAVYLVNPHNPSGTTNGAAEFDAFIRDVARRTLVIVDEAYIEYDDIAHSAVRYTREGLNVAVFRTLDKIYGLAGLPIGYVLAPKSLADSMHKAGFGDPHELGRLAVTAANAALADQDWVTDVRRRVIDGRQRLTAALDRLHLEHSDSKANFVFFRSPLPVAQARTALAGHGIEVARPFPPLDAWIRISVGTESEVERTIAALNAVYRPT</sequence>
<evidence type="ECO:0000256" key="4">
    <source>
        <dbReference type="ARBA" id="ARBA00022898"/>
    </source>
</evidence>
<dbReference type="EMBL" id="JACHXV010000006">
    <property type="protein sequence ID" value="MBB3174243.1"/>
    <property type="molecule type" value="Genomic_DNA"/>
</dbReference>
<dbReference type="InterPro" id="IPR015421">
    <property type="entry name" value="PyrdxlP-dep_Trfase_major"/>
</dbReference>
<dbReference type="GO" id="GO:0004400">
    <property type="term" value="F:histidinol-phosphate transaminase activity"/>
    <property type="evidence" value="ECO:0007669"/>
    <property type="project" value="UniProtKB-EC"/>
</dbReference>
<feature type="domain" description="Aminotransferase class I/classII large" evidence="6">
    <location>
        <begin position="30"/>
        <end position="352"/>
    </location>
</feature>
<dbReference type="InterPro" id="IPR004839">
    <property type="entry name" value="Aminotransferase_I/II_large"/>
</dbReference>
<reference evidence="8 10" key="1">
    <citation type="submission" date="2020-06" db="EMBL/GenBank/DDBJ databases">
        <title>Description of novel acetic acid bacteria.</title>
        <authorList>
            <person name="Sombolestani A."/>
        </authorList>
    </citation>
    <scope>NUCLEOTIDE SEQUENCE [LARGE SCALE GENOMIC DNA]</scope>
    <source>
        <strain evidence="8 10">LMG 26838</strain>
    </source>
</reference>
<accession>A0A839V0P6</accession>
<keyword evidence="3 7" id="KW-0808">Transferase</keyword>
<dbReference type="PANTHER" id="PTHR43643:SF3">
    <property type="entry name" value="HISTIDINOL-PHOSPHATE AMINOTRANSFERASE"/>
    <property type="match status" value="1"/>
</dbReference>
<comment type="caution">
    <text evidence="7">The sequence shown here is derived from an EMBL/GenBank/DDBJ whole genome shotgun (WGS) entry which is preliminary data.</text>
</comment>
<dbReference type="Pfam" id="PF00155">
    <property type="entry name" value="Aminotran_1_2"/>
    <property type="match status" value="1"/>
</dbReference>
<dbReference type="SUPFAM" id="SSF53383">
    <property type="entry name" value="PLP-dependent transferases"/>
    <property type="match status" value="1"/>
</dbReference>
<evidence type="ECO:0000313" key="9">
    <source>
        <dbReference type="Proteomes" id="UP000557688"/>
    </source>
</evidence>
<dbReference type="EC" id="2.6.1.9" evidence="7"/>
<dbReference type="EMBL" id="JABXXQ010000011">
    <property type="protein sequence ID" value="NVN29073.1"/>
    <property type="molecule type" value="Genomic_DNA"/>
</dbReference>
<dbReference type="Proteomes" id="UP000565205">
    <property type="component" value="Unassembled WGS sequence"/>
</dbReference>